<feature type="transmembrane region" description="Helical" evidence="2">
    <location>
        <begin position="20"/>
        <end position="38"/>
    </location>
</feature>
<organism evidence="4 5">
    <name type="scientific">Novosphingobium sediminicola</name>
    <dbReference type="NCBI Taxonomy" id="563162"/>
    <lineage>
        <taxon>Bacteria</taxon>
        <taxon>Pseudomonadati</taxon>
        <taxon>Pseudomonadota</taxon>
        <taxon>Alphaproteobacteria</taxon>
        <taxon>Sphingomonadales</taxon>
        <taxon>Sphingomonadaceae</taxon>
        <taxon>Novosphingobium</taxon>
    </lineage>
</organism>
<dbReference type="RefSeq" id="WP_183624795.1">
    <property type="nucleotide sequence ID" value="NZ_JACIDX010000006.1"/>
</dbReference>
<keyword evidence="2" id="KW-0812">Transmembrane</keyword>
<protein>
    <submittedName>
        <fullName evidence="4">Flp pilus assembly protein TadG</fullName>
    </submittedName>
</protein>
<feature type="region of interest" description="Disordered" evidence="1">
    <location>
        <begin position="107"/>
        <end position="130"/>
    </location>
</feature>
<evidence type="ECO:0000259" key="3">
    <source>
        <dbReference type="Pfam" id="PF07811"/>
    </source>
</evidence>
<dbReference type="AlphaFoldDB" id="A0A7W6CJL3"/>
<name>A0A7W6CJL3_9SPHN</name>
<feature type="domain" description="TadE-like" evidence="3">
    <location>
        <begin position="14"/>
        <end position="56"/>
    </location>
</feature>
<dbReference type="Pfam" id="PF07811">
    <property type="entry name" value="TadE"/>
    <property type="match status" value="1"/>
</dbReference>
<evidence type="ECO:0000256" key="2">
    <source>
        <dbReference type="SAM" id="Phobius"/>
    </source>
</evidence>
<proteinExistence type="predicted"/>
<accession>A0A7W6CJL3</accession>
<gene>
    <name evidence="4" type="ORF">GGR38_001869</name>
</gene>
<evidence type="ECO:0000256" key="1">
    <source>
        <dbReference type="SAM" id="MobiDB-lite"/>
    </source>
</evidence>
<dbReference type="EMBL" id="JACIDX010000006">
    <property type="protein sequence ID" value="MBB3954920.1"/>
    <property type="molecule type" value="Genomic_DNA"/>
</dbReference>
<dbReference type="Proteomes" id="UP000548867">
    <property type="component" value="Unassembled WGS sequence"/>
</dbReference>
<dbReference type="InterPro" id="IPR012495">
    <property type="entry name" value="TadE-like_dom"/>
</dbReference>
<evidence type="ECO:0000313" key="5">
    <source>
        <dbReference type="Proteomes" id="UP000548867"/>
    </source>
</evidence>
<evidence type="ECO:0000313" key="4">
    <source>
        <dbReference type="EMBL" id="MBB3954920.1"/>
    </source>
</evidence>
<comment type="caution">
    <text evidence="4">The sequence shown here is derived from an EMBL/GenBank/DDBJ whole genome shotgun (WGS) entry which is preliminary data.</text>
</comment>
<keyword evidence="2" id="KW-0472">Membrane</keyword>
<sequence>MARALCHLWRDRRGATAVEYAFVLPILMLLLMGMGYYGQMFYGRALLNGAVRQAARDATLENANTTTLDQNVAKVLAPALPGVTVTSTRKSYYDFTDIGRAEKWTDSNANGRCDNGEPYTDENGDGSWNSDIGASGNGAAGDIIVYTATASYSPMFSVPFMKSMWGKVTLNATAVRRNQPWAAQVAYGSATRTCT</sequence>
<keyword evidence="2" id="KW-1133">Transmembrane helix</keyword>
<keyword evidence="5" id="KW-1185">Reference proteome</keyword>
<reference evidence="4 5" key="1">
    <citation type="submission" date="2020-08" db="EMBL/GenBank/DDBJ databases">
        <title>Genomic Encyclopedia of Type Strains, Phase IV (KMG-IV): sequencing the most valuable type-strain genomes for metagenomic binning, comparative biology and taxonomic classification.</title>
        <authorList>
            <person name="Goeker M."/>
        </authorList>
    </citation>
    <scope>NUCLEOTIDE SEQUENCE [LARGE SCALE GENOMIC DNA]</scope>
    <source>
        <strain evidence="4 5">DSM 27057</strain>
    </source>
</reference>